<dbReference type="Gene3D" id="3.30.450.40">
    <property type="match status" value="1"/>
</dbReference>
<sequence>MTDTRPARLAFEQAMAEAQDATAAYDALCALTKATVGAKLFTVMTADMDAMLACRTYTDDPQNYPTTGTKEIEMNRWFEQVHGRHETFVSNTLADIDTVFPDADLIGRLGCGSVINLPVILRGSMVATVNILHEEGYYTPERVALAQDILRLPAMTVLAFAGS</sequence>
<dbReference type="SUPFAM" id="SSF55781">
    <property type="entry name" value="GAF domain-like"/>
    <property type="match status" value="1"/>
</dbReference>
<dbReference type="STRING" id="481446.NIT7645_03276"/>
<gene>
    <name evidence="1" type="ORF">NIT7321_01667</name>
</gene>
<dbReference type="OrthoDB" id="7066078at2"/>
<dbReference type="EMBL" id="CVRL01000016">
    <property type="protein sequence ID" value="CRL10819.1"/>
    <property type="molecule type" value="Genomic_DNA"/>
</dbReference>
<evidence type="ECO:0000313" key="2">
    <source>
        <dbReference type="Proteomes" id="UP000043764"/>
    </source>
</evidence>
<dbReference type="AlphaFoldDB" id="A0A0H5D1C3"/>
<keyword evidence="2" id="KW-1185">Reference proteome</keyword>
<dbReference type="InterPro" id="IPR029016">
    <property type="entry name" value="GAF-like_dom_sf"/>
</dbReference>
<organism evidence="1 2">
    <name type="scientific">Phaeobacter italicus</name>
    <dbReference type="NCBI Taxonomy" id="481446"/>
    <lineage>
        <taxon>Bacteria</taxon>
        <taxon>Pseudomonadati</taxon>
        <taxon>Pseudomonadota</taxon>
        <taxon>Alphaproteobacteria</taxon>
        <taxon>Rhodobacterales</taxon>
        <taxon>Roseobacteraceae</taxon>
        <taxon>Phaeobacter</taxon>
    </lineage>
</organism>
<evidence type="ECO:0000313" key="1">
    <source>
        <dbReference type="EMBL" id="CRL10819.1"/>
    </source>
</evidence>
<protein>
    <recommendedName>
        <fullName evidence="3">GAF domain-containing protein</fullName>
    </recommendedName>
</protein>
<accession>A0A0H5D1C3</accession>
<reference evidence="1 2" key="1">
    <citation type="submission" date="2015-05" db="EMBL/GenBank/DDBJ databases">
        <authorList>
            <person name="Rodrigo-Torres Lidia"/>
            <person name="Arahal R.David."/>
        </authorList>
    </citation>
    <scope>NUCLEOTIDE SEQUENCE [LARGE SCALE GENOMIC DNA]</scope>
    <source>
        <strain evidence="1 2">CECT 7321</strain>
    </source>
</reference>
<dbReference type="RefSeq" id="WP_008562390.1">
    <property type="nucleotide sequence ID" value="NZ_CVQZ01000037.1"/>
</dbReference>
<evidence type="ECO:0008006" key="3">
    <source>
        <dbReference type="Google" id="ProtNLM"/>
    </source>
</evidence>
<name>A0A0H5D1C3_9RHOB</name>
<dbReference type="Proteomes" id="UP000043764">
    <property type="component" value="Unassembled WGS sequence"/>
</dbReference>
<proteinExistence type="predicted"/>